<dbReference type="AlphaFoldDB" id="A0A1G2LB36"/>
<dbReference type="InterPro" id="IPR003265">
    <property type="entry name" value="HhH-GPD_domain"/>
</dbReference>
<dbReference type="PANTHER" id="PTHR42944">
    <property type="entry name" value="ADENINE DNA GLYCOSYLASE"/>
    <property type="match status" value="1"/>
</dbReference>
<dbReference type="EMBL" id="MHQS01000010">
    <property type="protein sequence ID" value="OHA08855.1"/>
    <property type="molecule type" value="Genomic_DNA"/>
</dbReference>
<protein>
    <recommendedName>
        <fullName evidence="5">Adenine DNA glycosylase</fullName>
        <ecNumber evidence="4">3.2.2.31</ecNumber>
    </recommendedName>
</protein>
<keyword evidence="11" id="KW-0234">DNA repair</keyword>
<evidence type="ECO:0000256" key="12">
    <source>
        <dbReference type="ARBA" id="ARBA00023295"/>
    </source>
</evidence>
<name>A0A1G2LB36_9BACT</name>
<dbReference type="SMART" id="SM00478">
    <property type="entry name" value="ENDO3c"/>
    <property type="match status" value="1"/>
</dbReference>
<dbReference type="CDD" id="cd00056">
    <property type="entry name" value="ENDO3c"/>
    <property type="match status" value="1"/>
</dbReference>
<dbReference type="InterPro" id="IPR004036">
    <property type="entry name" value="Endonuclease-III-like_CS2"/>
</dbReference>
<keyword evidence="7" id="KW-0227">DNA damage</keyword>
<dbReference type="InterPro" id="IPR044298">
    <property type="entry name" value="MIG/MutY"/>
</dbReference>
<dbReference type="Proteomes" id="UP000176705">
    <property type="component" value="Unassembled WGS sequence"/>
</dbReference>
<accession>A0A1G2LB36</accession>
<keyword evidence="8" id="KW-0378">Hydrolase</keyword>
<evidence type="ECO:0000256" key="3">
    <source>
        <dbReference type="ARBA" id="ARBA00008343"/>
    </source>
</evidence>
<dbReference type="InterPro" id="IPR011257">
    <property type="entry name" value="DNA_glycosylase"/>
</dbReference>
<comment type="cofactor">
    <cofactor evidence="2">
        <name>[4Fe-4S] cluster</name>
        <dbReference type="ChEBI" id="CHEBI:49883"/>
    </cofactor>
</comment>
<comment type="catalytic activity">
    <reaction evidence="1">
        <text>Hydrolyzes free adenine bases from 7,8-dihydro-8-oxoguanine:adenine mismatched double-stranded DNA, leaving an apurinic site.</text>
        <dbReference type="EC" id="3.2.2.31"/>
    </reaction>
</comment>
<keyword evidence="9" id="KW-0408">Iron</keyword>
<evidence type="ECO:0000256" key="11">
    <source>
        <dbReference type="ARBA" id="ARBA00023204"/>
    </source>
</evidence>
<comment type="similarity">
    <text evidence="3">Belongs to the Nth/MutY family.</text>
</comment>
<sequence length="277" mass="31609">MAKKAFQDLIRRWYRRNGRHDLPWRHTRDPYHILVSEVMLQQTQVSRVIPKYEELLRAFPTVQALNRSPLAAALRLWQGMGYNRRALLLKRLAGIVSREHGGRIPADSALLAGLPGIGPATAGAVLAFAFGKRTAFLETNIRRVFLHYFFRGRRRVRDREILAKIQATLPKRNIREWYWALMDHGALALKGTGNPNRRSAGYARQPPFAGSRRQARGRIISMAAAGGVVSERKMLAEFKDDRTLKRYGSPRAFRGIIRDLARDGLIARQGSRITLHR</sequence>
<dbReference type="Pfam" id="PF00730">
    <property type="entry name" value="HhH-GPD"/>
    <property type="match status" value="1"/>
</dbReference>
<dbReference type="GO" id="GO:0006298">
    <property type="term" value="P:mismatch repair"/>
    <property type="evidence" value="ECO:0007669"/>
    <property type="project" value="TreeGrafter"/>
</dbReference>
<proteinExistence type="inferred from homology"/>
<dbReference type="EC" id="3.2.2.31" evidence="4"/>
<dbReference type="InterPro" id="IPR023170">
    <property type="entry name" value="HhH_base_excis_C"/>
</dbReference>
<reference evidence="14 15" key="1">
    <citation type="journal article" date="2016" name="Nat. Commun.">
        <title>Thousands of microbial genomes shed light on interconnected biogeochemical processes in an aquifer system.</title>
        <authorList>
            <person name="Anantharaman K."/>
            <person name="Brown C.T."/>
            <person name="Hug L.A."/>
            <person name="Sharon I."/>
            <person name="Castelle C.J."/>
            <person name="Probst A.J."/>
            <person name="Thomas B.C."/>
            <person name="Singh A."/>
            <person name="Wilkins M.J."/>
            <person name="Karaoz U."/>
            <person name="Brodie E.L."/>
            <person name="Williams K.H."/>
            <person name="Hubbard S.S."/>
            <person name="Banfield J.F."/>
        </authorList>
    </citation>
    <scope>NUCLEOTIDE SEQUENCE [LARGE SCALE GENOMIC DNA]</scope>
</reference>
<dbReference type="GO" id="GO:0051536">
    <property type="term" value="F:iron-sulfur cluster binding"/>
    <property type="evidence" value="ECO:0007669"/>
    <property type="project" value="UniProtKB-KW"/>
</dbReference>
<dbReference type="GO" id="GO:0000701">
    <property type="term" value="F:purine-specific mismatch base pair DNA N-glycosylase activity"/>
    <property type="evidence" value="ECO:0007669"/>
    <property type="project" value="UniProtKB-EC"/>
</dbReference>
<dbReference type="GO" id="GO:0034039">
    <property type="term" value="F:8-oxo-7,8-dihydroguanine DNA N-glycosylase activity"/>
    <property type="evidence" value="ECO:0007669"/>
    <property type="project" value="TreeGrafter"/>
</dbReference>
<evidence type="ECO:0000256" key="5">
    <source>
        <dbReference type="ARBA" id="ARBA00022023"/>
    </source>
</evidence>
<dbReference type="InterPro" id="IPR000445">
    <property type="entry name" value="HhH_motif"/>
</dbReference>
<dbReference type="PANTHER" id="PTHR42944:SF1">
    <property type="entry name" value="ADENINE DNA GLYCOSYLASE"/>
    <property type="match status" value="1"/>
</dbReference>
<evidence type="ECO:0000256" key="4">
    <source>
        <dbReference type="ARBA" id="ARBA00012045"/>
    </source>
</evidence>
<evidence type="ECO:0000259" key="13">
    <source>
        <dbReference type="SMART" id="SM00478"/>
    </source>
</evidence>
<evidence type="ECO:0000256" key="8">
    <source>
        <dbReference type="ARBA" id="ARBA00022801"/>
    </source>
</evidence>
<dbReference type="Gene3D" id="1.10.1670.10">
    <property type="entry name" value="Helix-hairpin-Helix base-excision DNA repair enzymes (C-terminal)"/>
    <property type="match status" value="1"/>
</dbReference>
<evidence type="ECO:0000256" key="1">
    <source>
        <dbReference type="ARBA" id="ARBA00000843"/>
    </source>
</evidence>
<feature type="domain" description="HhH-GPD" evidence="13">
    <location>
        <begin position="39"/>
        <end position="187"/>
    </location>
</feature>
<keyword evidence="12" id="KW-0326">Glycosidase</keyword>
<dbReference type="GO" id="GO:0032357">
    <property type="term" value="F:oxidized purine DNA binding"/>
    <property type="evidence" value="ECO:0007669"/>
    <property type="project" value="TreeGrafter"/>
</dbReference>
<dbReference type="GO" id="GO:0006284">
    <property type="term" value="P:base-excision repair"/>
    <property type="evidence" value="ECO:0007669"/>
    <property type="project" value="InterPro"/>
</dbReference>
<dbReference type="SUPFAM" id="SSF48150">
    <property type="entry name" value="DNA-glycosylase"/>
    <property type="match status" value="1"/>
</dbReference>
<keyword evidence="10" id="KW-0411">Iron-sulfur</keyword>
<organism evidence="14 15">
    <name type="scientific">Candidatus Sungbacteria bacterium RIFCSPLOWO2_01_FULL_59_16</name>
    <dbReference type="NCBI Taxonomy" id="1802280"/>
    <lineage>
        <taxon>Bacteria</taxon>
        <taxon>Candidatus Sungiibacteriota</taxon>
    </lineage>
</organism>
<comment type="caution">
    <text evidence="14">The sequence shown here is derived from an EMBL/GenBank/DDBJ whole genome shotgun (WGS) entry which is preliminary data.</text>
</comment>
<evidence type="ECO:0000313" key="15">
    <source>
        <dbReference type="Proteomes" id="UP000176705"/>
    </source>
</evidence>
<evidence type="ECO:0000256" key="2">
    <source>
        <dbReference type="ARBA" id="ARBA00001966"/>
    </source>
</evidence>
<evidence type="ECO:0000256" key="9">
    <source>
        <dbReference type="ARBA" id="ARBA00023004"/>
    </source>
</evidence>
<dbReference type="GO" id="GO:0035485">
    <property type="term" value="F:adenine/guanine mispair binding"/>
    <property type="evidence" value="ECO:0007669"/>
    <property type="project" value="TreeGrafter"/>
</dbReference>
<dbReference type="Pfam" id="PF00633">
    <property type="entry name" value="HHH"/>
    <property type="match status" value="1"/>
</dbReference>
<dbReference type="STRING" id="1802280.A3B37_00710"/>
<evidence type="ECO:0000256" key="10">
    <source>
        <dbReference type="ARBA" id="ARBA00023014"/>
    </source>
</evidence>
<dbReference type="GO" id="GO:0046872">
    <property type="term" value="F:metal ion binding"/>
    <property type="evidence" value="ECO:0007669"/>
    <property type="project" value="UniProtKB-KW"/>
</dbReference>
<dbReference type="Gene3D" id="1.10.340.30">
    <property type="entry name" value="Hypothetical protein, domain 2"/>
    <property type="match status" value="1"/>
</dbReference>
<evidence type="ECO:0000313" key="14">
    <source>
        <dbReference type="EMBL" id="OHA08855.1"/>
    </source>
</evidence>
<evidence type="ECO:0000256" key="6">
    <source>
        <dbReference type="ARBA" id="ARBA00022723"/>
    </source>
</evidence>
<evidence type="ECO:0000256" key="7">
    <source>
        <dbReference type="ARBA" id="ARBA00022763"/>
    </source>
</evidence>
<dbReference type="PROSITE" id="PS01155">
    <property type="entry name" value="ENDONUCLEASE_III_2"/>
    <property type="match status" value="1"/>
</dbReference>
<keyword evidence="6" id="KW-0479">Metal-binding</keyword>
<gene>
    <name evidence="14" type="ORF">A3B37_00710</name>
</gene>